<gene>
    <name evidence="1" type="ORF">DB32_004130</name>
</gene>
<dbReference type="KEGG" id="samy:DB32_004130"/>
<dbReference type="Proteomes" id="UP000034883">
    <property type="component" value="Chromosome"/>
</dbReference>
<evidence type="ECO:0000313" key="1">
    <source>
        <dbReference type="EMBL" id="AKF06981.1"/>
    </source>
</evidence>
<organism evidence="1 2">
    <name type="scientific">Sandaracinus amylolyticus</name>
    <dbReference type="NCBI Taxonomy" id="927083"/>
    <lineage>
        <taxon>Bacteria</taxon>
        <taxon>Pseudomonadati</taxon>
        <taxon>Myxococcota</taxon>
        <taxon>Polyangia</taxon>
        <taxon>Polyangiales</taxon>
        <taxon>Sandaracinaceae</taxon>
        <taxon>Sandaracinus</taxon>
    </lineage>
</organism>
<dbReference type="InterPro" id="IPR008792">
    <property type="entry name" value="PQQD"/>
</dbReference>
<evidence type="ECO:0008006" key="3">
    <source>
        <dbReference type="Google" id="ProtNLM"/>
    </source>
</evidence>
<reference evidence="1 2" key="1">
    <citation type="submission" date="2015-03" db="EMBL/GenBank/DDBJ databases">
        <title>Genome assembly of Sandaracinus amylolyticus DSM 53668.</title>
        <authorList>
            <person name="Sharma G."/>
            <person name="Subramanian S."/>
        </authorList>
    </citation>
    <scope>NUCLEOTIDE SEQUENCE [LARGE SCALE GENOMIC DNA]</scope>
    <source>
        <strain evidence="1 2">DSM 53668</strain>
    </source>
</reference>
<keyword evidence="2" id="KW-1185">Reference proteome</keyword>
<dbReference type="EMBL" id="CP011125">
    <property type="protein sequence ID" value="AKF06981.1"/>
    <property type="molecule type" value="Genomic_DNA"/>
</dbReference>
<name>A0A0F6W434_9BACT</name>
<evidence type="ECO:0000313" key="2">
    <source>
        <dbReference type="Proteomes" id="UP000034883"/>
    </source>
</evidence>
<dbReference type="STRING" id="927083.DB32_004130"/>
<proteinExistence type="predicted"/>
<protein>
    <recommendedName>
        <fullName evidence="3">Coenzyme PQQ synthesis protein D</fullName>
    </recommendedName>
</protein>
<dbReference type="AlphaFoldDB" id="A0A0F6W434"/>
<dbReference type="InterPro" id="IPR041881">
    <property type="entry name" value="PqqD_sf"/>
</dbReference>
<dbReference type="Gene3D" id="1.10.10.1150">
    <property type="entry name" value="Coenzyme PQQ synthesis protein D (PqqD)"/>
    <property type="match status" value="1"/>
</dbReference>
<accession>A0A0F6W434</accession>
<dbReference type="Pfam" id="PF05402">
    <property type="entry name" value="PqqD"/>
    <property type="match status" value="1"/>
</dbReference>
<sequence length="69" mass="7616">MVVVTLPGLETRVLNEVGARVVELADGRTLGEIVEVVASELDADREVVRRDVRAFVLDLVRERVLSEDA</sequence>